<evidence type="ECO:0008006" key="5">
    <source>
        <dbReference type="Google" id="ProtNLM"/>
    </source>
</evidence>
<feature type="region of interest" description="Disordered" evidence="1">
    <location>
        <begin position="76"/>
        <end position="110"/>
    </location>
</feature>
<reference evidence="3 4" key="1">
    <citation type="submission" date="2023-10" db="EMBL/GenBank/DDBJ databases">
        <title>Saccharopolyspora sp. nov., isolated from mangrove soil.</title>
        <authorList>
            <person name="Lu Y."/>
            <person name="Liu W."/>
        </authorList>
    </citation>
    <scope>NUCLEOTIDE SEQUENCE [LARGE SCALE GENOMIC DNA]</scope>
    <source>
        <strain evidence="3 4">S2-29</strain>
    </source>
</reference>
<dbReference type="RefSeq" id="WP_324266625.1">
    <property type="nucleotide sequence ID" value="NZ_JAWLNX010000011.1"/>
</dbReference>
<dbReference type="EMBL" id="JAWLNX010000011">
    <property type="protein sequence ID" value="MEB3369131.1"/>
    <property type="molecule type" value="Genomic_DNA"/>
</dbReference>
<evidence type="ECO:0000256" key="2">
    <source>
        <dbReference type="SAM" id="Phobius"/>
    </source>
</evidence>
<evidence type="ECO:0000256" key="1">
    <source>
        <dbReference type="SAM" id="MobiDB-lite"/>
    </source>
</evidence>
<keyword evidence="2" id="KW-0812">Transmembrane</keyword>
<accession>A0ABU6AC87</accession>
<name>A0ABU6AC87_9PSEU</name>
<organism evidence="3 4">
    <name type="scientific">Saccharopolyspora mangrovi</name>
    <dbReference type="NCBI Taxonomy" id="3082379"/>
    <lineage>
        <taxon>Bacteria</taxon>
        <taxon>Bacillati</taxon>
        <taxon>Actinomycetota</taxon>
        <taxon>Actinomycetes</taxon>
        <taxon>Pseudonocardiales</taxon>
        <taxon>Pseudonocardiaceae</taxon>
        <taxon>Saccharopolyspora</taxon>
    </lineage>
</organism>
<gene>
    <name evidence="3" type="ORF">R4I43_17115</name>
</gene>
<keyword evidence="2" id="KW-0472">Membrane</keyword>
<sequence>MILVLAGTLWGLGASAGAALIGYPVRRIGQDEGRSSNNDAAGQVFTIISGLQAVVLAFVLVTLFDAVGETRQGAYTEAQDTWSRCPGRWSRCPQRPPRRSGRTAGPTSTP</sequence>
<feature type="transmembrane region" description="Helical" evidence="2">
    <location>
        <begin position="42"/>
        <end position="64"/>
    </location>
</feature>
<keyword evidence="2" id="KW-1133">Transmembrane helix</keyword>
<dbReference type="Proteomes" id="UP001327093">
    <property type="component" value="Unassembled WGS sequence"/>
</dbReference>
<keyword evidence="4" id="KW-1185">Reference proteome</keyword>
<protein>
    <recommendedName>
        <fullName evidence="5">DUF4190 domain-containing protein</fullName>
    </recommendedName>
</protein>
<evidence type="ECO:0000313" key="3">
    <source>
        <dbReference type="EMBL" id="MEB3369131.1"/>
    </source>
</evidence>
<comment type="caution">
    <text evidence="3">The sequence shown here is derived from an EMBL/GenBank/DDBJ whole genome shotgun (WGS) entry which is preliminary data.</text>
</comment>
<proteinExistence type="predicted"/>
<evidence type="ECO:0000313" key="4">
    <source>
        <dbReference type="Proteomes" id="UP001327093"/>
    </source>
</evidence>